<organism evidence="2 3">
    <name type="scientific">Amblyomma americanum</name>
    <name type="common">Lone star tick</name>
    <dbReference type="NCBI Taxonomy" id="6943"/>
    <lineage>
        <taxon>Eukaryota</taxon>
        <taxon>Metazoa</taxon>
        <taxon>Ecdysozoa</taxon>
        <taxon>Arthropoda</taxon>
        <taxon>Chelicerata</taxon>
        <taxon>Arachnida</taxon>
        <taxon>Acari</taxon>
        <taxon>Parasitiformes</taxon>
        <taxon>Ixodida</taxon>
        <taxon>Ixodoidea</taxon>
        <taxon>Ixodidae</taxon>
        <taxon>Amblyomminae</taxon>
        <taxon>Amblyomma</taxon>
    </lineage>
</organism>
<dbReference type="AlphaFoldDB" id="A0AAQ4ETM2"/>
<protein>
    <submittedName>
        <fullName evidence="2">Uncharacterized protein</fullName>
    </submittedName>
</protein>
<accession>A0AAQ4ETM2</accession>
<proteinExistence type="predicted"/>
<evidence type="ECO:0000313" key="2">
    <source>
        <dbReference type="EMBL" id="KAK8778052.1"/>
    </source>
</evidence>
<dbReference type="Proteomes" id="UP001321473">
    <property type="component" value="Unassembled WGS sequence"/>
</dbReference>
<dbReference type="EMBL" id="JARKHS020011153">
    <property type="protein sequence ID" value="KAK8778052.1"/>
    <property type="molecule type" value="Genomic_DNA"/>
</dbReference>
<reference evidence="2 3" key="1">
    <citation type="journal article" date="2023" name="Arcadia Sci">
        <title>De novo assembly of a long-read Amblyomma americanum tick genome.</title>
        <authorList>
            <person name="Chou S."/>
            <person name="Poskanzer K.E."/>
            <person name="Rollins M."/>
            <person name="Thuy-Boun P.S."/>
        </authorList>
    </citation>
    <scope>NUCLEOTIDE SEQUENCE [LARGE SCALE GENOMIC DNA]</scope>
    <source>
        <strain evidence="2">F_SG_1</strain>
        <tissue evidence="2">Salivary glands</tissue>
    </source>
</reference>
<comment type="caution">
    <text evidence="2">The sequence shown here is derived from an EMBL/GenBank/DDBJ whole genome shotgun (WGS) entry which is preliminary data.</text>
</comment>
<name>A0AAQ4ETM2_AMBAM</name>
<gene>
    <name evidence="2" type="ORF">V5799_020612</name>
</gene>
<sequence length="302" mass="29856">MNAWVLLAACCVLGGARAQYTSVRGHYGPALALTHGSAGLVGASPYAAGALGAGGAGATQLAFAPAAAVFGHAQPQQLTAAPGLSAASVLGAGYGAAYGGAPGAASVIVSPVLHQDGVAGLMPAGVPNFGRSAVAQYGGAQYGGAQVRTLQPTAFALSGAHSAAAGARAQLHSAAQLASGTQSTLYREPKALPSLSSLHQLQAAAQGATIVQEVGPGAQLGALQGYGGAATGLFPGYGATTDATSLCQRSVKRIVNGSYLLTTDSECNNVHHITSTFGRNSMRTPALECCWEAVITLKGKED</sequence>
<keyword evidence="1" id="KW-0732">Signal</keyword>
<evidence type="ECO:0000313" key="3">
    <source>
        <dbReference type="Proteomes" id="UP001321473"/>
    </source>
</evidence>
<keyword evidence="3" id="KW-1185">Reference proteome</keyword>
<evidence type="ECO:0000256" key="1">
    <source>
        <dbReference type="SAM" id="SignalP"/>
    </source>
</evidence>
<feature type="chain" id="PRO_5043014668" evidence="1">
    <location>
        <begin position="19"/>
        <end position="302"/>
    </location>
</feature>
<feature type="signal peptide" evidence="1">
    <location>
        <begin position="1"/>
        <end position="18"/>
    </location>
</feature>